<reference evidence="2" key="1">
    <citation type="journal article" date="2022" name="bioRxiv">
        <title>Sequencing and chromosome-scale assembly of the giantPleurodeles waltlgenome.</title>
        <authorList>
            <person name="Brown T."/>
            <person name="Elewa A."/>
            <person name="Iarovenko S."/>
            <person name="Subramanian E."/>
            <person name="Araus A.J."/>
            <person name="Petzold A."/>
            <person name="Susuki M."/>
            <person name="Suzuki K.-i.T."/>
            <person name="Hayashi T."/>
            <person name="Toyoda A."/>
            <person name="Oliveira C."/>
            <person name="Osipova E."/>
            <person name="Leigh N.D."/>
            <person name="Simon A."/>
            <person name="Yun M.H."/>
        </authorList>
    </citation>
    <scope>NUCLEOTIDE SEQUENCE</scope>
    <source>
        <strain evidence="2">20211129_DDA</strain>
        <tissue evidence="2">Liver</tissue>
    </source>
</reference>
<proteinExistence type="predicted"/>
<evidence type="ECO:0000256" key="1">
    <source>
        <dbReference type="SAM" id="MobiDB-lite"/>
    </source>
</evidence>
<feature type="region of interest" description="Disordered" evidence="1">
    <location>
        <begin position="87"/>
        <end position="150"/>
    </location>
</feature>
<accession>A0AAV7M1X3</accession>
<feature type="compositionally biased region" description="Basic and acidic residues" evidence="1">
    <location>
        <begin position="128"/>
        <end position="148"/>
    </location>
</feature>
<feature type="compositionally biased region" description="Acidic residues" evidence="1">
    <location>
        <begin position="90"/>
        <end position="99"/>
    </location>
</feature>
<organism evidence="2 3">
    <name type="scientific">Pleurodeles waltl</name>
    <name type="common">Iberian ribbed newt</name>
    <dbReference type="NCBI Taxonomy" id="8319"/>
    <lineage>
        <taxon>Eukaryota</taxon>
        <taxon>Metazoa</taxon>
        <taxon>Chordata</taxon>
        <taxon>Craniata</taxon>
        <taxon>Vertebrata</taxon>
        <taxon>Euteleostomi</taxon>
        <taxon>Amphibia</taxon>
        <taxon>Batrachia</taxon>
        <taxon>Caudata</taxon>
        <taxon>Salamandroidea</taxon>
        <taxon>Salamandridae</taxon>
        <taxon>Pleurodelinae</taxon>
        <taxon>Pleurodeles</taxon>
    </lineage>
</organism>
<feature type="compositionally biased region" description="Basic and acidic residues" evidence="1">
    <location>
        <begin position="49"/>
        <end position="61"/>
    </location>
</feature>
<dbReference type="AlphaFoldDB" id="A0AAV7M1X3"/>
<feature type="compositionally biased region" description="Basic and acidic residues" evidence="1">
    <location>
        <begin position="100"/>
        <end position="118"/>
    </location>
</feature>
<evidence type="ECO:0000313" key="2">
    <source>
        <dbReference type="EMBL" id="KAJ1097617.1"/>
    </source>
</evidence>
<feature type="compositionally biased region" description="Low complexity" evidence="1">
    <location>
        <begin position="7"/>
        <end position="18"/>
    </location>
</feature>
<feature type="region of interest" description="Disordered" evidence="1">
    <location>
        <begin position="1"/>
        <end position="66"/>
    </location>
</feature>
<protein>
    <submittedName>
        <fullName evidence="2">Uncharacterized protein</fullName>
    </submittedName>
</protein>
<gene>
    <name evidence="2" type="ORF">NDU88_002734</name>
</gene>
<name>A0AAV7M1X3_PLEWA</name>
<evidence type="ECO:0000313" key="3">
    <source>
        <dbReference type="Proteomes" id="UP001066276"/>
    </source>
</evidence>
<keyword evidence="3" id="KW-1185">Reference proteome</keyword>
<dbReference type="EMBL" id="JANPWB010000014">
    <property type="protein sequence ID" value="KAJ1097617.1"/>
    <property type="molecule type" value="Genomic_DNA"/>
</dbReference>
<sequence>MSPYIQAPDAAAPFHADPGSAWHPTATNEDKTLKNGNPDIRIPIDLPVEEQKPQHREEKEVAVNARNPDIRVPKSVKREEGLCVARIEEEKDAEEEDAEEGRTEIVDREDNEEDKNNSDLHLGSTEPGHTRETPTEGLDSPKRPELRHVPGGTWLKQILCCTRQPHTECRK</sequence>
<comment type="caution">
    <text evidence="2">The sequence shown here is derived from an EMBL/GenBank/DDBJ whole genome shotgun (WGS) entry which is preliminary data.</text>
</comment>
<dbReference type="Proteomes" id="UP001066276">
    <property type="component" value="Chromosome 10"/>
</dbReference>